<comment type="caution">
    <text evidence="2">The sequence shown here is derived from an EMBL/GenBank/DDBJ whole genome shotgun (WGS) entry which is preliminary data.</text>
</comment>
<accession>A0A553ZYV0</accession>
<feature type="transmembrane region" description="Helical" evidence="1">
    <location>
        <begin position="288"/>
        <end position="309"/>
    </location>
</feature>
<evidence type="ECO:0000313" key="2">
    <source>
        <dbReference type="EMBL" id="TSB46628.1"/>
    </source>
</evidence>
<protein>
    <submittedName>
        <fullName evidence="2">ABC transporter permease</fullName>
    </submittedName>
</protein>
<feature type="transmembrane region" description="Helical" evidence="1">
    <location>
        <begin position="355"/>
        <end position="372"/>
    </location>
</feature>
<dbReference type="EMBL" id="VLXZ01000005">
    <property type="protein sequence ID" value="TSB46628.1"/>
    <property type="molecule type" value="Genomic_DNA"/>
</dbReference>
<gene>
    <name evidence="2" type="ORF">FN960_09740</name>
</gene>
<organism evidence="2 3">
    <name type="scientific">Alkalicoccobacillus porphyridii</name>
    <dbReference type="NCBI Taxonomy" id="2597270"/>
    <lineage>
        <taxon>Bacteria</taxon>
        <taxon>Bacillati</taxon>
        <taxon>Bacillota</taxon>
        <taxon>Bacilli</taxon>
        <taxon>Bacillales</taxon>
        <taxon>Bacillaceae</taxon>
        <taxon>Alkalicoccobacillus</taxon>
    </lineage>
</organism>
<feature type="transmembrane region" description="Helical" evidence="1">
    <location>
        <begin position="316"/>
        <end position="335"/>
    </location>
</feature>
<name>A0A553ZYV0_9BACI</name>
<keyword evidence="3" id="KW-1185">Reference proteome</keyword>
<evidence type="ECO:0000313" key="3">
    <source>
        <dbReference type="Proteomes" id="UP000318521"/>
    </source>
</evidence>
<keyword evidence="1" id="KW-0472">Membrane</keyword>
<feature type="transmembrane region" description="Helical" evidence="1">
    <location>
        <begin position="12"/>
        <end position="31"/>
    </location>
</feature>
<evidence type="ECO:0000256" key="1">
    <source>
        <dbReference type="SAM" id="Phobius"/>
    </source>
</evidence>
<reference evidence="2 3" key="1">
    <citation type="submission" date="2019-07" db="EMBL/GenBank/DDBJ databases">
        <authorList>
            <person name="Park Y.J."/>
            <person name="Jeong S.E."/>
            <person name="Jung H.S."/>
        </authorList>
    </citation>
    <scope>NUCLEOTIDE SEQUENCE [LARGE SCALE GENOMIC DNA]</scope>
    <source>
        <strain evidence="3">P16(2019)</strain>
    </source>
</reference>
<dbReference type="Proteomes" id="UP000318521">
    <property type="component" value="Unassembled WGS sequence"/>
</dbReference>
<keyword evidence="1" id="KW-1133">Transmembrane helix</keyword>
<dbReference type="OrthoDB" id="2199615at2"/>
<feature type="transmembrane region" description="Helical" evidence="1">
    <location>
        <begin position="231"/>
        <end position="256"/>
    </location>
</feature>
<proteinExistence type="predicted"/>
<keyword evidence="1" id="KW-0812">Transmembrane</keyword>
<dbReference type="RefSeq" id="WP_143848523.1">
    <property type="nucleotide sequence ID" value="NZ_VLXZ01000005.1"/>
</dbReference>
<feature type="transmembrane region" description="Helical" evidence="1">
    <location>
        <begin position="193"/>
        <end position="210"/>
    </location>
</feature>
<sequence>MSIFFQELKRIFHWKLLILLVPVTFIIYFTFIEFEVKYFPNGRPAGDIDLLTREMVSNYDPANVTAGNLQDFKERHENDISRADEFVKNDQQAQELGLQSYSDLWTGRDDEQIDNYYSGIIHNDNHEAQDLLWRITAGEYIVESAQDFTYFLEVSRNDPIMKERVLEIQDNKEYMSILPAHVLSHFNQYMTQITRLILVSLLIVLAPVFIRDRKQNLLEQQYSSKVGRRFFLIKAAAVLIAAFLIITAWLLIWMSIYLQFDTLVFGEGRVNSYLNSSLFWYNLSFNHYVLIMIVAVYLLCLCFSAWIILVSRLSSMYFTLLAILIPSVILLIVLGQRRIMTNFFNLENWQHFTPTVYLTMIVIAVGILIWMVKREKTIAI</sequence>
<dbReference type="AlphaFoldDB" id="A0A553ZYV0"/>